<dbReference type="EMBL" id="CP046600">
    <property type="protein sequence ID" value="QUR69049.1"/>
    <property type="molecule type" value="Genomic_DNA"/>
</dbReference>
<accession>A0A975K1N7</accession>
<dbReference type="Pfam" id="PF11139">
    <property type="entry name" value="SfLAP"/>
    <property type="match status" value="1"/>
</dbReference>
<name>A0A975K1N7_9MYCO</name>
<evidence type="ECO:0000256" key="1">
    <source>
        <dbReference type="SAM" id="Phobius"/>
    </source>
</evidence>
<gene>
    <name evidence="2" type="ORF">F6B93_20020</name>
</gene>
<dbReference type="KEGG" id="mspg:F6B93_20020"/>
<keyword evidence="1" id="KW-0812">Transmembrane</keyword>
<dbReference type="Proteomes" id="UP000682202">
    <property type="component" value="Chromosome"/>
</dbReference>
<reference evidence="2" key="1">
    <citation type="submission" date="2019-12" db="EMBL/GenBank/DDBJ databases">
        <title>Mycobacterium spongiae sp. nov.</title>
        <authorList>
            <person name="Stinear T."/>
        </authorList>
    </citation>
    <scope>NUCLEOTIDE SEQUENCE</scope>
    <source>
        <strain evidence="2">FSD4b-SM</strain>
    </source>
</reference>
<dbReference type="InterPro" id="IPR021315">
    <property type="entry name" value="Gap/Sap"/>
</dbReference>
<protein>
    <submittedName>
        <fullName evidence="2">GAP family protein</fullName>
    </submittedName>
</protein>
<feature type="transmembrane region" description="Helical" evidence="1">
    <location>
        <begin position="12"/>
        <end position="37"/>
    </location>
</feature>
<dbReference type="RefSeq" id="WP_211696634.1">
    <property type="nucleotide sequence ID" value="NZ_CP046600.1"/>
</dbReference>
<organism evidence="2 3">
    <name type="scientific">Mycobacterium spongiae</name>
    <dbReference type="NCBI Taxonomy" id="886343"/>
    <lineage>
        <taxon>Bacteria</taxon>
        <taxon>Bacillati</taxon>
        <taxon>Actinomycetota</taxon>
        <taxon>Actinomycetes</taxon>
        <taxon>Mycobacteriales</taxon>
        <taxon>Mycobacteriaceae</taxon>
        <taxon>Mycobacterium</taxon>
    </lineage>
</organism>
<proteinExistence type="predicted"/>
<dbReference type="AlphaFoldDB" id="A0A975K1N7"/>
<keyword evidence="1" id="KW-0472">Membrane</keyword>
<feature type="transmembrane region" description="Helical" evidence="1">
    <location>
        <begin position="207"/>
        <end position="226"/>
    </location>
</feature>
<evidence type="ECO:0000313" key="2">
    <source>
        <dbReference type="EMBL" id="QUR69049.1"/>
    </source>
</evidence>
<keyword evidence="3" id="KW-1185">Reference proteome</keyword>
<feature type="transmembrane region" description="Helical" evidence="1">
    <location>
        <begin position="125"/>
        <end position="150"/>
    </location>
</feature>
<feature type="transmembrane region" description="Helical" evidence="1">
    <location>
        <begin position="85"/>
        <end position="104"/>
    </location>
</feature>
<evidence type="ECO:0000313" key="3">
    <source>
        <dbReference type="Proteomes" id="UP000682202"/>
    </source>
</evidence>
<sequence>MRRLLPVTGSWVSILTGLVPLALVVALSPLTVIPAVLVLHAPRPRPASLAFLGGWLLGLAAVTASAVVASGAFGGLHRTPPAWASWLRVVLGSALIAFGIFRWLTRHRETETPAWMRTFAKFTPVRAAVVGAALVVVRPEVLIISGAAGFAIGSSGRGVAGAWFSVAFYVALAASTVAIPILGYVAAGHRLDAALERLKVWMEKNHAGMSAAVLAVIGLLVLYNGIHAL</sequence>
<keyword evidence="1" id="KW-1133">Transmembrane helix</keyword>
<feature type="transmembrane region" description="Helical" evidence="1">
    <location>
        <begin position="162"/>
        <end position="186"/>
    </location>
</feature>
<feature type="transmembrane region" description="Helical" evidence="1">
    <location>
        <begin position="49"/>
        <end position="73"/>
    </location>
</feature>